<name>A0AAV5K4K4_9ROSI</name>
<dbReference type="AlphaFoldDB" id="A0AAV5K4K4"/>
<reference evidence="1 2" key="1">
    <citation type="journal article" date="2021" name="Commun. Biol.">
        <title>The genome of Shorea leprosula (Dipterocarpaceae) highlights the ecological relevance of drought in aseasonal tropical rainforests.</title>
        <authorList>
            <person name="Ng K.K.S."/>
            <person name="Kobayashi M.J."/>
            <person name="Fawcett J.A."/>
            <person name="Hatakeyama M."/>
            <person name="Paape T."/>
            <person name="Ng C.H."/>
            <person name="Ang C.C."/>
            <person name="Tnah L.H."/>
            <person name="Lee C.T."/>
            <person name="Nishiyama T."/>
            <person name="Sese J."/>
            <person name="O'Brien M.J."/>
            <person name="Copetti D."/>
            <person name="Mohd Noor M.I."/>
            <person name="Ong R.C."/>
            <person name="Putra M."/>
            <person name="Sireger I.Z."/>
            <person name="Indrioko S."/>
            <person name="Kosugi Y."/>
            <person name="Izuno A."/>
            <person name="Isagi Y."/>
            <person name="Lee S.L."/>
            <person name="Shimizu K.K."/>
        </authorList>
    </citation>
    <scope>NUCLEOTIDE SEQUENCE [LARGE SCALE GENOMIC DNA]</scope>
    <source>
        <strain evidence="1">214</strain>
    </source>
</reference>
<proteinExistence type="predicted"/>
<evidence type="ECO:0000313" key="2">
    <source>
        <dbReference type="Proteomes" id="UP001054252"/>
    </source>
</evidence>
<gene>
    <name evidence="1" type="ORF">SLEP1_g28897</name>
</gene>
<protein>
    <submittedName>
        <fullName evidence="1">Uncharacterized protein</fullName>
    </submittedName>
</protein>
<dbReference type="Proteomes" id="UP001054252">
    <property type="component" value="Unassembled WGS sequence"/>
</dbReference>
<organism evidence="1 2">
    <name type="scientific">Rubroshorea leprosula</name>
    <dbReference type="NCBI Taxonomy" id="152421"/>
    <lineage>
        <taxon>Eukaryota</taxon>
        <taxon>Viridiplantae</taxon>
        <taxon>Streptophyta</taxon>
        <taxon>Embryophyta</taxon>
        <taxon>Tracheophyta</taxon>
        <taxon>Spermatophyta</taxon>
        <taxon>Magnoliopsida</taxon>
        <taxon>eudicotyledons</taxon>
        <taxon>Gunneridae</taxon>
        <taxon>Pentapetalae</taxon>
        <taxon>rosids</taxon>
        <taxon>malvids</taxon>
        <taxon>Malvales</taxon>
        <taxon>Dipterocarpaceae</taxon>
        <taxon>Rubroshorea</taxon>
    </lineage>
</organism>
<evidence type="ECO:0000313" key="1">
    <source>
        <dbReference type="EMBL" id="GKV18532.1"/>
    </source>
</evidence>
<accession>A0AAV5K4K4</accession>
<dbReference type="EMBL" id="BPVZ01000050">
    <property type="protein sequence ID" value="GKV18532.1"/>
    <property type="molecule type" value="Genomic_DNA"/>
</dbReference>
<comment type="caution">
    <text evidence="1">The sequence shown here is derived from an EMBL/GenBank/DDBJ whole genome shotgun (WGS) entry which is preliminary data.</text>
</comment>
<sequence>MSYKKGKRGAEGILIWHILEGSPRNLYLSLASSIFQFEQQVENLGADRKSDGFFVVVVERKMR</sequence>
<keyword evidence="2" id="KW-1185">Reference proteome</keyword>